<dbReference type="PANTHER" id="PTHR40455">
    <property type="entry name" value="ANTITOXIN HIGA"/>
    <property type="match status" value="1"/>
</dbReference>
<gene>
    <name evidence="2" type="ORF">EHQ10_18985</name>
</gene>
<comment type="caution">
    <text evidence="2">The sequence shown here is derived from an EMBL/GenBank/DDBJ whole genome shotgun (WGS) entry which is preliminary data.</text>
</comment>
<dbReference type="RefSeq" id="WP_135755068.1">
    <property type="nucleotide sequence ID" value="NZ_RQFD01000021.1"/>
</dbReference>
<sequence length="143" mass="16428">MSKPVSVHPLITKEDYKKSLDRIKVLMGMENKTKEDYYELDVIGTLVDKYESDHFPIDPPDPIEAIKFRMDQLGLTQSALANLIGSKQRVSEYLNRKIPLSIHAIRILHSQLDIRGDVLIKEYTTESSTNSKSRLARRTVKSR</sequence>
<dbReference type="SMART" id="SM00530">
    <property type="entry name" value="HTH_XRE"/>
    <property type="match status" value="1"/>
</dbReference>
<name>A0ABY2L2N9_9LEPT</name>
<dbReference type="PANTHER" id="PTHR40455:SF1">
    <property type="entry name" value="ANTITOXIN HIGA"/>
    <property type="match status" value="1"/>
</dbReference>
<evidence type="ECO:0000259" key="1">
    <source>
        <dbReference type="PROSITE" id="PS50943"/>
    </source>
</evidence>
<dbReference type="InterPro" id="IPR039060">
    <property type="entry name" value="Antitox_HigA"/>
</dbReference>
<dbReference type="Gene3D" id="1.10.260.40">
    <property type="entry name" value="lambda repressor-like DNA-binding domains"/>
    <property type="match status" value="1"/>
</dbReference>
<evidence type="ECO:0000313" key="3">
    <source>
        <dbReference type="Proteomes" id="UP000297617"/>
    </source>
</evidence>
<dbReference type="Proteomes" id="UP000297617">
    <property type="component" value="Unassembled WGS sequence"/>
</dbReference>
<evidence type="ECO:0000313" key="2">
    <source>
        <dbReference type="EMBL" id="TGK45534.1"/>
    </source>
</evidence>
<protein>
    <submittedName>
        <fullName evidence="2">Helix-turn-helix domain-containing protein</fullName>
    </submittedName>
</protein>
<keyword evidence="3" id="KW-1185">Reference proteome</keyword>
<dbReference type="InterPro" id="IPR001387">
    <property type="entry name" value="Cro/C1-type_HTH"/>
</dbReference>
<dbReference type="InterPro" id="IPR010982">
    <property type="entry name" value="Lambda_DNA-bd_dom_sf"/>
</dbReference>
<reference evidence="3" key="1">
    <citation type="journal article" date="2019" name="PLoS Negl. Trop. Dis.">
        <title>Revisiting the worldwide diversity of Leptospira species in the environment.</title>
        <authorList>
            <person name="Vincent A.T."/>
            <person name="Schiettekatte O."/>
            <person name="Bourhy P."/>
            <person name="Veyrier F.J."/>
            <person name="Picardeau M."/>
        </authorList>
    </citation>
    <scope>NUCLEOTIDE SEQUENCE [LARGE SCALE GENOMIC DNA]</scope>
    <source>
        <strain evidence="3">201800295</strain>
    </source>
</reference>
<dbReference type="EMBL" id="RQFD01000021">
    <property type="protein sequence ID" value="TGK45534.1"/>
    <property type="molecule type" value="Genomic_DNA"/>
</dbReference>
<dbReference type="SUPFAM" id="SSF47413">
    <property type="entry name" value="lambda repressor-like DNA-binding domains"/>
    <property type="match status" value="1"/>
</dbReference>
<proteinExistence type="predicted"/>
<feature type="domain" description="HTH cro/C1-type" evidence="1">
    <location>
        <begin position="66"/>
        <end position="119"/>
    </location>
</feature>
<dbReference type="Pfam" id="PF01381">
    <property type="entry name" value="HTH_3"/>
    <property type="match status" value="1"/>
</dbReference>
<organism evidence="2 3">
    <name type="scientific">Leptospira bouyouniensis</name>
    <dbReference type="NCBI Taxonomy" id="2484911"/>
    <lineage>
        <taxon>Bacteria</taxon>
        <taxon>Pseudomonadati</taxon>
        <taxon>Spirochaetota</taxon>
        <taxon>Spirochaetia</taxon>
        <taxon>Leptospirales</taxon>
        <taxon>Leptospiraceae</taxon>
        <taxon>Leptospira</taxon>
    </lineage>
</organism>
<accession>A0ABY2L2N9</accession>
<dbReference type="CDD" id="cd00093">
    <property type="entry name" value="HTH_XRE"/>
    <property type="match status" value="1"/>
</dbReference>
<dbReference type="PROSITE" id="PS50943">
    <property type="entry name" value="HTH_CROC1"/>
    <property type="match status" value="1"/>
</dbReference>